<reference evidence="4" key="1">
    <citation type="journal article" date="2017" name="Genome Announc.">
        <title>Draft Genome Sequence of Terrimicrobium sacchariphilum NM-5T, a Facultative Anaerobic Soil Bacterium of the Class Spartobacteria.</title>
        <authorList>
            <person name="Qiu Y.L."/>
            <person name="Tourlousse D.M."/>
            <person name="Matsuura N."/>
            <person name="Ohashi A."/>
            <person name="Sekiguchi Y."/>
        </authorList>
    </citation>
    <scope>NUCLEOTIDE SEQUENCE [LARGE SCALE GENOMIC DNA]</scope>
    <source>
        <strain evidence="4">NM-5</strain>
    </source>
</reference>
<dbReference type="Pfam" id="PF07885">
    <property type="entry name" value="Ion_trans_2"/>
    <property type="match status" value="1"/>
</dbReference>
<dbReference type="SUPFAM" id="SSF81324">
    <property type="entry name" value="Voltage-gated potassium channels"/>
    <property type="match status" value="1"/>
</dbReference>
<dbReference type="Gene3D" id="1.10.287.70">
    <property type="match status" value="1"/>
</dbReference>
<evidence type="ECO:0000259" key="2">
    <source>
        <dbReference type="Pfam" id="PF07885"/>
    </source>
</evidence>
<sequence>MSKERKRHTVQQVYFIGLLLAAGLFAMHTWIMFEMGWVLVHHAGNITRGEEAHIAGPLIILTAFFILFITHLAEAGAWALLFWRMKEFPTFSESLYFTGTSITALGYGDIVLRPPWRVLGPIMAINGLLMFGCSTAFLFLIIQRIWATL</sequence>
<accession>A0A146G8R5</accession>
<gene>
    <name evidence="3" type="ORF">TSACC_22281</name>
</gene>
<feature type="transmembrane region" description="Helical" evidence="1">
    <location>
        <begin position="118"/>
        <end position="142"/>
    </location>
</feature>
<evidence type="ECO:0000313" key="3">
    <source>
        <dbReference type="EMBL" id="GAT33861.1"/>
    </source>
</evidence>
<organism evidence="3 4">
    <name type="scientific">Terrimicrobium sacchariphilum</name>
    <dbReference type="NCBI Taxonomy" id="690879"/>
    <lineage>
        <taxon>Bacteria</taxon>
        <taxon>Pseudomonadati</taxon>
        <taxon>Verrucomicrobiota</taxon>
        <taxon>Terrimicrobiia</taxon>
        <taxon>Terrimicrobiales</taxon>
        <taxon>Terrimicrobiaceae</taxon>
        <taxon>Terrimicrobium</taxon>
    </lineage>
</organism>
<dbReference type="AlphaFoldDB" id="A0A146G8R5"/>
<proteinExistence type="predicted"/>
<feature type="domain" description="Potassium channel" evidence="2">
    <location>
        <begin position="77"/>
        <end position="140"/>
    </location>
</feature>
<feature type="transmembrane region" description="Helical" evidence="1">
    <location>
        <begin position="95"/>
        <end position="112"/>
    </location>
</feature>
<evidence type="ECO:0000313" key="4">
    <source>
        <dbReference type="Proteomes" id="UP000076023"/>
    </source>
</evidence>
<keyword evidence="1" id="KW-1133">Transmembrane helix</keyword>
<protein>
    <submittedName>
        <fullName evidence="3">Ion channel</fullName>
    </submittedName>
</protein>
<dbReference type="InterPro" id="IPR013099">
    <property type="entry name" value="K_chnl_dom"/>
</dbReference>
<keyword evidence="1" id="KW-0472">Membrane</keyword>
<dbReference type="Proteomes" id="UP000076023">
    <property type="component" value="Unassembled WGS sequence"/>
</dbReference>
<keyword evidence="1" id="KW-0812">Transmembrane</keyword>
<dbReference type="InParanoid" id="A0A146G8R5"/>
<evidence type="ECO:0000256" key="1">
    <source>
        <dbReference type="SAM" id="Phobius"/>
    </source>
</evidence>
<keyword evidence="4" id="KW-1185">Reference proteome</keyword>
<name>A0A146G8R5_TERSA</name>
<dbReference type="EMBL" id="BDCO01000002">
    <property type="protein sequence ID" value="GAT33861.1"/>
    <property type="molecule type" value="Genomic_DNA"/>
</dbReference>
<dbReference type="RefSeq" id="WP_075080718.1">
    <property type="nucleotide sequence ID" value="NZ_BDCO01000002.1"/>
</dbReference>
<comment type="caution">
    <text evidence="3">The sequence shown here is derived from an EMBL/GenBank/DDBJ whole genome shotgun (WGS) entry which is preliminary data.</text>
</comment>
<dbReference type="STRING" id="690879.TSACC_22281"/>
<feature type="transmembrane region" description="Helical" evidence="1">
    <location>
        <begin position="53"/>
        <end position="83"/>
    </location>
</feature>
<feature type="transmembrane region" description="Helical" evidence="1">
    <location>
        <begin position="12"/>
        <end position="33"/>
    </location>
</feature>